<keyword evidence="2" id="KW-1185">Reference proteome</keyword>
<proteinExistence type="predicted"/>
<dbReference type="AlphaFoldDB" id="A0A1H4C4Y6"/>
<dbReference type="Proteomes" id="UP000199002">
    <property type="component" value="Unassembled WGS sequence"/>
</dbReference>
<organism evidence="1 2">
    <name type="scientific">Acidovorax soli</name>
    <dbReference type="NCBI Taxonomy" id="592050"/>
    <lineage>
        <taxon>Bacteria</taxon>
        <taxon>Pseudomonadati</taxon>
        <taxon>Pseudomonadota</taxon>
        <taxon>Betaproteobacteria</taxon>
        <taxon>Burkholderiales</taxon>
        <taxon>Comamonadaceae</taxon>
        <taxon>Acidovorax</taxon>
    </lineage>
</organism>
<evidence type="ECO:0000313" key="1">
    <source>
        <dbReference type="EMBL" id="SEA55515.1"/>
    </source>
</evidence>
<dbReference type="EMBL" id="FNQJ01000017">
    <property type="protein sequence ID" value="SEA55515.1"/>
    <property type="molecule type" value="Genomic_DNA"/>
</dbReference>
<reference evidence="2" key="1">
    <citation type="submission" date="2016-10" db="EMBL/GenBank/DDBJ databases">
        <authorList>
            <person name="Varghese N."/>
            <person name="Submissions S."/>
        </authorList>
    </citation>
    <scope>NUCLEOTIDE SEQUENCE [LARGE SCALE GENOMIC DNA]</scope>
    <source>
        <strain evidence="2">DSM 25157</strain>
    </source>
</reference>
<accession>A0A1H4C4Y6</accession>
<dbReference type="GeneID" id="34232077"/>
<dbReference type="STRING" id="592050.SAMN05421875_11744"/>
<evidence type="ECO:0000313" key="2">
    <source>
        <dbReference type="Proteomes" id="UP000199002"/>
    </source>
</evidence>
<protein>
    <recommendedName>
        <fullName evidence="3">DUF937 domain-containing protein</fullName>
    </recommendedName>
</protein>
<name>A0A1H4C4Y6_9BURK</name>
<evidence type="ECO:0008006" key="3">
    <source>
        <dbReference type="Google" id="ProtNLM"/>
    </source>
</evidence>
<gene>
    <name evidence="1" type="ORF">SAMN05421875_11744</name>
</gene>
<dbReference type="RefSeq" id="WP_092698904.1">
    <property type="nucleotide sequence ID" value="NZ_CAXIQL010000080.1"/>
</dbReference>
<sequence length="166" mass="16915">MGILDMLTQLASSGSVSDQHFDQATQSVPKDVLGAALANTFRSDSTAPIGDLVGQLFGNSNAQQQAGLLNQILATVGPTAASALAGGVLGRVLSPGSSQVTPEQASQLTPEQVQAVVNHAHESTPGLADQLGSFYAEHSGLIKTLGGAALLMAMTHMKDHLGASKE</sequence>